<sequence length="75" mass="8190">MPARAPGSTLWEGPVPVDPLWNSTAARQMAAQRRPGAPIRLGRQHRTWTLAVLAERIGCSTATIRGWNAARGWST</sequence>
<gene>
    <name evidence="1" type="ORF">GCM10010246_02710</name>
</gene>
<name>A0ABN3FAM4_9ACTN</name>
<proteinExistence type="predicted"/>
<evidence type="ECO:0000313" key="2">
    <source>
        <dbReference type="Proteomes" id="UP001500253"/>
    </source>
</evidence>
<comment type="caution">
    <text evidence="1">The sequence shown here is derived from an EMBL/GenBank/DDBJ whole genome shotgun (WGS) entry which is preliminary data.</text>
</comment>
<evidence type="ECO:0000313" key="1">
    <source>
        <dbReference type="EMBL" id="GAA2325145.1"/>
    </source>
</evidence>
<dbReference type="Proteomes" id="UP001500253">
    <property type="component" value="Unassembled WGS sequence"/>
</dbReference>
<dbReference type="EMBL" id="BAAASD010000001">
    <property type="protein sequence ID" value="GAA2325145.1"/>
    <property type="molecule type" value="Genomic_DNA"/>
</dbReference>
<keyword evidence="2" id="KW-1185">Reference proteome</keyword>
<organism evidence="1 2">
    <name type="scientific">Streptomyces cuspidosporus</name>
    <dbReference type="NCBI Taxonomy" id="66882"/>
    <lineage>
        <taxon>Bacteria</taxon>
        <taxon>Bacillati</taxon>
        <taxon>Actinomycetota</taxon>
        <taxon>Actinomycetes</taxon>
        <taxon>Kitasatosporales</taxon>
        <taxon>Streptomycetaceae</taxon>
        <taxon>Streptomyces</taxon>
    </lineage>
</organism>
<evidence type="ECO:0008006" key="3">
    <source>
        <dbReference type="Google" id="ProtNLM"/>
    </source>
</evidence>
<reference evidence="1 2" key="1">
    <citation type="journal article" date="2019" name="Int. J. Syst. Evol. Microbiol.">
        <title>The Global Catalogue of Microorganisms (GCM) 10K type strain sequencing project: providing services to taxonomists for standard genome sequencing and annotation.</title>
        <authorList>
            <consortium name="The Broad Institute Genomics Platform"/>
            <consortium name="The Broad Institute Genome Sequencing Center for Infectious Disease"/>
            <person name="Wu L."/>
            <person name="Ma J."/>
        </authorList>
    </citation>
    <scope>NUCLEOTIDE SEQUENCE [LARGE SCALE GENOMIC DNA]</scope>
    <source>
        <strain evidence="1 2">JCM 4316</strain>
    </source>
</reference>
<protein>
    <recommendedName>
        <fullName evidence="3">Helix-turn-helix domain-containing protein</fullName>
    </recommendedName>
</protein>
<accession>A0ABN3FAM4</accession>